<dbReference type="InterPro" id="IPR055464">
    <property type="entry name" value="DUF7036"/>
</dbReference>
<feature type="compositionally biased region" description="Basic residues" evidence="1">
    <location>
        <begin position="336"/>
        <end position="348"/>
    </location>
</feature>
<feature type="region of interest" description="Disordered" evidence="1">
    <location>
        <begin position="1"/>
        <end position="30"/>
    </location>
</feature>
<dbReference type="PANTHER" id="PTHR33826:SF2">
    <property type="entry name" value="HYDROXYPROLINE-RICH GLYCOPROTEIN FAMILY PROTEIN"/>
    <property type="match status" value="1"/>
</dbReference>
<dbReference type="OrthoDB" id="687571at2759"/>
<reference evidence="4" key="1">
    <citation type="journal article" date="2015" name="Nat. Genet.">
        <title>The pineapple genome and the evolution of CAM photosynthesis.</title>
        <authorList>
            <person name="Ming R."/>
            <person name="VanBuren R."/>
            <person name="Wai C.M."/>
            <person name="Tang H."/>
            <person name="Schatz M.C."/>
            <person name="Bowers J.E."/>
            <person name="Lyons E."/>
            <person name="Wang M.L."/>
            <person name="Chen J."/>
            <person name="Biggers E."/>
            <person name="Zhang J."/>
            <person name="Huang L."/>
            <person name="Zhang L."/>
            <person name="Miao W."/>
            <person name="Zhang J."/>
            <person name="Ye Z."/>
            <person name="Miao C."/>
            <person name="Lin Z."/>
            <person name="Wang H."/>
            <person name="Zhou H."/>
            <person name="Yim W.C."/>
            <person name="Priest H.D."/>
            <person name="Zheng C."/>
            <person name="Woodhouse M."/>
            <person name="Edger P.P."/>
            <person name="Guyot R."/>
            <person name="Guo H.B."/>
            <person name="Guo H."/>
            <person name="Zheng G."/>
            <person name="Singh R."/>
            <person name="Sharma A."/>
            <person name="Min X."/>
            <person name="Zheng Y."/>
            <person name="Lee H."/>
            <person name="Gurtowski J."/>
            <person name="Sedlazeck F.J."/>
            <person name="Harkess A."/>
            <person name="McKain M.R."/>
            <person name="Liao Z."/>
            <person name="Fang J."/>
            <person name="Liu J."/>
            <person name="Zhang X."/>
            <person name="Zhang Q."/>
            <person name="Hu W."/>
            <person name="Qin Y."/>
            <person name="Wang K."/>
            <person name="Chen L.Y."/>
            <person name="Shirley N."/>
            <person name="Lin Y.R."/>
            <person name="Liu L.Y."/>
            <person name="Hernandez A.G."/>
            <person name="Wright C.L."/>
            <person name="Bulone V."/>
            <person name="Tuskan G.A."/>
            <person name="Heath K."/>
            <person name="Zee F."/>
            <person name="Moore P.H."/>
            <person name="Sunkar R."/>
            <person name="Leebens-Mack J.H."/>
            <person name="Mockler T."/>
            <person name="Bennetzen J.L."/>
            <person name="Freeling M."/>
            <person name="Sankoff D."/>
            <person name="Paterson A.H."/>
            <person name="Zhu X."/>
            <person name="Yang X."/>
            <person name="Smith J.A."/>
            <person name="Cushman J.C."/>
            <person name="Paull R.E."/>
            <person name="Yu Q."/>
        </authorList>
    </citation>
    <scope>NUCLEOTIDE SEQUENCE [LARGE SCALE GENOMIC DNA]</scope>
    <source>
        <strain evidence="4">cv. F153</strain>
    </source>
</reference>
<keyword evidence="2" id="KW-0472">Membrane</keyword>
<feature type="domain" description="DUF7036" evidence="3">
    <location>
        <begin position="215"/>
        <end position="307"/>
    </location>
</feature>
<feature type="region of interest" description="Disordered" evidence="1">
    <location>
        <begin position="320"/>
        <end position="395"/>
    </location>
</feature>
<dbReference type="GeneID" id="109724228"/>
<name>A0A6P5GL81_ANACO</name>
<reference evidence="5" key="2">
    <citation type="submission" date="2025-08" db="UniProtKB">
        <authorList>
            <consortium name="RefSeq"/>
        </authorList>
    </citation>
    <scope>IDENTIFICATION</scope>
    <source>
        <tissue evidence="5">Leaf</tissue>
    </source>
</reference>
<evidence type="ECO:0000256" key="2">
    <source>
        <dbReference type="SAM" id="Phobius"/>
    </source>
</evidence>
<dbReference type="AlphaFoldDB" id="A0A6P5GL81"/>
<proteinExistence type="predicted"/>
<dbReference type="PROSITE" id="PS51257">
    <property type="entry name" value="PROKAR_LIPOPROTEIN"/>
    <property type="match status" value="1"/>
</dbReference>
<dbReference type="Proteomes" id="UP000515123">
    <property type="component" value="Linkage group 18"/>
</dbReference>
<evidence type="ECO:0000313" key="4">
    <source>
        <dbReference type="Proteomes" id="UP000515123"/>
    </source>
</evidence>
<sequence>MGKEDEERPPGAAAPESAAAASGAGAGSGGGGSCARRCGGVVRPRCAAALFLGAAVLLSAVFWLPPFAGRRGRRAGAPDLDGGLGADIVASFRLQKTVAELKENVSKLENDIYDEIGVPYSSVAVSSLERIAGSNWTNVVFGIWPYPKNSSILPTWLSILRSSFMSLVVQQSTLHLTTSLFGNASLFEVRKFPGGITIIPPQNAFLLQKPYASFNFSLNFAIYKVQDKVSQLKDQMKLGLFLNSHENLYVKLTNLEGSTVTPPTIVQTAIILAVGNNKPSLPRLKQLAETISNSSSGNLGLNNTVFGRVKQVRLSSYLQHSLNSATSPSPAPQPHHEHHHHHHHHHHHSDQGNKHLAPAPPPTASAPARHYNSLAPPPSGCRFTHPRKPKEKAHHLTPAVAPVTFQHHTAPVASPPPSIAPAAVPQNSRAPVGHRDTPAPAPPFLSASPLPAVVFTHVQPPSESVRSIKPPDGMPAMAPAPFSSSASGLSPVHCVVVLLLLYLLASLL</sequence>
<organism evidence="4 5">
    <name type="scientific">Ananas comosus</name>
    <name type="common">Pineapple</name>
    <name type="synonym">Ananas ananas</name>
    <dbReference type="NCBI Taxonomy" id="4615"/>
    <lineage>
        <taxon>Eukaryota</taxon>
        <taxon>Viridiplantae</taxon>
        <taxon>Streptophyta</taxon>
        <taxon>Embryophyta</taxon>
        <taxon>Tracheophyta</taxon>
        <taxon>Spermatophyta</taxon>
        <taxon>Magnoliopsida</taxon>
        <taxon>Liliopsida</taxon>
        <taxon>Poales</taxon>
        <taxon>Bromeliaceae</taxon>
        <taxon>Bromelioideae</taxon>
        <taxon>Ananas</taxon>
    </lineage>
</organism>
<evidence type="ECO:0000256" key="1">
    <source>
        <dbReference type="SAM" id="MobiDB-lite"/>
    </source>
</evidence>
<feature type="transmembrane region" description="Helical" evidence="2">
    <location>
        <begin position="46"/>
        <end position="64"/>
    </location>
</feature>
<feature type="region of interest" description="Disordered" evidence="1">
    <location>
        <begin position="408"/>
        <end position="435"/>
    </location>
</feature>
<keyword evidence="2" id="KW-0812">Transmembrane</keyword>
<feature type="compositionally biased region" description="Basic residues" evidence="1">
    <location>
        <begin position="384"/>
        <end position="395"/>
    </location>
</feature>
<accession>A0A6P5GL81</accession>
<dbReference type="Pfam" id="PF23041">
    <property type="entry name" value="DUF7036"/>
    <property type="match status" value="2"/>
</dbReference>
<dbReference type="PANTHER" id="PTHR33826">
    <property type="entry name" value="F20B24.21"/>
    <property type="match status" value="1"/>
</dbReference>
<gene>
    <name evidence="5" type="primary">LOC109724228</name>
</gene>
<feature type="domain" description="DUF7036" evidence="3">
    <location>
        <begin position="91"/>
        <end position="182"/>
    </location>
</feature>
<keyword evidence="2" id="KW-1133">Transmembrane helix</keyword>
<keyword evidence="4" id="KW-1185">Reference proteome</keyword>
<dbReference type="RefSeq" id="XP_020108557.1">
    <property type="nucleotide sequence ID" value="XM_020252968.1"/>
</dbReference>
<evidence type="ECO:0000259" key="3">
    <source>
        <dbReference type="Pfam" id="PF23041"/>
    </source>
</evidence>
<protein>
    <submittedName>
        <fullName evidence="5">Uncharacterized protein LOC109724228</fullName>
    </submittedName>
</protein>
<evidence type="ECO:0000313" key="5">
    <source>
        <dbReference type="RefSeq" id="XP_020108557.1"/>
    </source>
</evidence>
<feature type="compositionally biased region" description="Low complexity" evidence="1">
    <location>
        <begin position="10"/>
        <end position="23"/>
    </location>
</feature>